<dbReference type="Proteomes" id="UP000253201">
    <property type="component" value="Unassembled WGS sequence"/>
</dbReference>
<keyword evidence="11" id="KW-1185">Reference proteome</keyword>
<evidence type="ECO:0000256" key="8">
    <source>
        <dbReference type="SAM" id="Phobius"/>
    </source>
</evidence>
<accession>A0ABX9FVS5</accession>
<feature type="transmembrane region" description="Helical" evidence="8">
    <location>
        <begin position="280"/>
        <end position="301"/>
    </location>
</feature>
<evidence type="ECO:0000256" key="1">
    <source>
        <dbReference type="ARBA" id="ARBA00004651"/>
    </source>
</evidence>
<evidence type="ECO:0000256" key="7">
    <source>
        <dbReference type="ARBA" id="ARBA00023136"/>
    </source>
</evidence>
<feature type="transmembrane region" description="Helical" evidence="8">
    <location>
        <begin position="16"/>
        <end position="39"/>
    </location>
</feature>
<comment type="caution">
    <text evidence="10">The sequence shown here is derived from an EMBL/GenBank/DDBJ whole genome shotgun (WGS) entry which is preliminary data.</text>
</comment>
<dbReference type="SUPFAM" id="SSF103473">
    <property type="entry name" value="MFS general substrate transporter"/>
    <property type="match status" value="1"/>
</dbReference>
<comment type="subcellular location">
    <subcellularLocation>
        <location evidence="1">Cell membrane</location>
        <topology evidence="1">Multi-pass membrane protein</topology>
    </subcellularLocation>
</comment>
<evidence type="ECO:0000313" key="11">
    <source>
        <dbReference type="Proteomes" id="UP000253201"/>
    </source>
</evidence>
<feature type="transmembrane region" description="Helical" evidence="8">
    <location>
        <begin position="375"/>
        <end position="394"/>
    </location>
</feature>
<organism evidence="10 11">
    <name type="scientific">Pseudocitrobacter faecalis</name>
    <dbReference type="NCBI Taxonomy" id="1398493"/>
    <lineage>
        <taxon>Bacteria</taxon>
        <taxon>Pseudomonadati</taxon>
        <taxon>Pseudomonadota</taxon>
        <taxon>Gammaproteobacteria</taxon>
        <taxon>Enterobacterales</taxon>
        <taxon>Enterobacteriaceae</taxon>
        <taxon>Pseudocitrobacter</taxon>
    </lineage>
</organism>
<feature type="transmembrane region" description="Helical" evidence="8">
    <location>
        <begin position="248"/>
        <end position="268"/>
    </location>
</feature>
<feature type="transmembrane region" description="Helical" evidence="8">
    <location>
        <begin position="334"/>
        <end position="355"/>
    </location>
</feature>
<feature type="transmembrane region" description="Helical" evidence="8">
    <location>
        <begin position="118"/>
        <end position="141"/>
    </location>
</feature>
<name>A0ABX9FVS5_9ENTR</name>
<feature type="transmembrane region" description="Helical" evidence="8">
    <location>
        <begin position="59"/>
        <end position="79"/>
    </location>
</feature>
<proteinExistence type="predicted"/>
<feature type="transmembrane region" description="Helical" evidence="8">
    <location>
        <begin position="188"/>
        <end position="207"/>
    </location>
</feature>
<keyword evidence="6 8" id="KW-1133">Transmembrane helix</keyword>
<reference evidence="10 11" key="1">
    <citation type="submission" date="2018-06" db="EMBL/GenBank/DDBJ databases">
        <title>Genomic Encyclopedia of Type Strains, Phase IV (KMG-IV): sequencing the most valuable type-strain genomes for metagenomic binning, comparative biology and taxonomic classification.</title>
        <authorList>
            <person name="Goeker M."/>
        </authorList>
    </citation>
    <scope>NUCLEOTIDE SEQUENCE [LARGE SCALE GENOMIC DNA]</scope>
    <source>
        <strain evidence="10 11">DSM 27453</strain>
    </source>
</reference>
<feature type="transmembrane region" description="Helical" evidence="8">
    <location>
        <begin position="310"/>
        <end position="328"/>
    </location>
</feature>
<evidence type="ECO:0000256" key="4">
    <source>
        <dbReference type="ARBA" id="ARBA00022692"/>
    </source>
</evidence>
<dbReference type="RefSeq" id="WP_113858220.1">
    <property type="nucleotide sequence ID" value="NZ_QNRL01000005.1"/>
</dbReference>
<dbReference type="Pfam" id="PF07690">
    <property type="entry name" value="MFS_1"/>
    <property type="match status" value="1"/>
</dbReference>
<keyword evidence="4 8" id="KW-0812">Transmembrane</keyword>
<feature type="transmembrane region" description="Helical" evidence="8">
    <location>
        <begin position="91"/>
        <end position="112"/>
    </location>
</feature>
<dbReference type="InterPro" id="IPR011701">
    <property type="entry name" value="MFS"/>
</dbReference>
<keyword evidence="7 8" id="KW-0472">Membrane</keyword>
<dbReference type="InterPro" id="IPR051084">
    <property type="entry name" value="H+-coupled_symporters"/>
</dbReference>
<evidence type="ECO:0000256" key="5">
    <source>
        <dbReference type="ARBA" id="ARBA00022847"/>
    </source>
</evidence>
<feature type="domain" description="Major facilitator superfamily (MFS) profile" evidence="9">
    <location>
        <begin position="15"/>
        <end position="422"/>
    </location>
</feature>
<evidence type="ECO:0000256" key="2">
    <source>
        <dbReference type="ARBA" id="ARBA00022448"/>
    </source>
</evidence>
<dbReference type="Gene3D" id="1.20.1250.20">
    <property type="entry name" value="MFS general substrate transporter like domains"/>
    <property type="match status" value="2"/>
</dbReference>
<dbReference type="PROSITE" id="PS50850">
    <property type="entry name" value="MFS"/>
    <property type="match status" value="1"/>
</dbReference>
<evidence type="ECO:0000313" key="10">
    <source>
        <dbReference type="EMBL" id="RBP10974.1"/>
    </source>
</evidence>
<evidence type="ECO:0000256" key="3">
    <source>
        <dbReference type="ARBA" id="ARBA00022475"/>
    </source>
</evidence>
<dbReference type="PANTHER" id="PTHR43528">
    <property type="entry name" value="ALPHA-KETOGLUTARATE PERMEASE"/>
    <property type="match status" value="1"/>
</dbReference>
<dbReference type="EMBL" id="QNRL01000005">
    <property type="protein sequence ID" value="RBP10974.1"/>
    <property type="molecule type" value="Genomic_DNA"/>
</dbReference>
<dbReference type="InterPro" id="IPR020846">
    <property type="entry name" value="MFS_dom"/>
</dbReference>
<keyword evidence="3" id="KW-1003">Cell membrane</keyword>
<keyword evidence="5" id="KW-0769">Symport</keyword>
<keyword evidence="2" id="KW-0813">Transport</keyword>
<feature type="transmembrane region" description="Helical" evidence="8">
    <location>
        <begin position="153"/>
        <end position="176"/>
    </location>
</feature>
<evidence type="ECO:0000259" key="9">
    <source>
        <dbReference type="PROSITE" id="PS50850"/>
    </source>
</evidence>
<dbReference type="InterPro" id="IPR036259">
    <property type="entry name" value="MFS_trans_sf"/>
</dbReference>
<gene>
    <name evidence="10" type="ORF">DFQ50_105293</name>
</gene>
<protein>
    <submittedName>
        <fullName evidence="10">MFS family arabinose efflux permease</fullName>
    </submittedName>
</protein>
<feature type="transmembrane region" description="Helical" evidence="8">
    <location>
        <begin position="400"/>
        <end position="417"/>
    </location>
</feature>
<dbReference type="PANTHER" id="PTHR43528:SF7">
    <property type="entry name" value="MFS TRANSPORTER"/>
    <property type="match status" value="1"/>
</dbReference>
<sequence length="440" mass="47414">MSHYARPLNRQDYKTLTLAALGGALEFYDFIIFVFFAAVIGELFFPADIPEWLRQVQTFGIFAAGYLARPLGGIVMAHFGDIVGRKKMFTLSILLMAVPTLAIGLLPTYASAGLVAPLLLLLMRILQGAAIGGEVPGAWVFVAEHVPARRIGIACGTLTAGLTIGILLGSVVATLINTSMTAQTIHEGGWRIPFLLGGAFGLVAMYLRRWLQETPIFLEMQQRKALAQELPVKAVVVRHRKAVVISMLLTWLLSAGIVVVILMSPVWLQKHYGFAPALTLQANSLATVMLCVGCLLAGLAVDKWGASRTFIPGSLLLGLSSWVFYHFAGLSAQHLFVLYGLVGLCVGVVGAVPYVMVRAFPPAVRFSGISFSYNVSYAIFGGLTPVVVTLLMTVSPLAPAWYVLALSLLGLVLGIALRQDGQRAQEEGNYEQASRLDTHS</sequence>
<evidence type="ECO:0000256" key="6">
    <source>
        <dbReference type="ARBA" id="ARBA00022989"/>
    </source>
</evidence>